<organism evidence="2 3">
    <name type="scientific">Vigna unguiculata</name>
    <name type="common">Cowpea</name>
    <dbReference type="NCBI Taxonomy" id="3917"/>
    <lineage>
        <taxon>Eukaryota</taxon>
        <taxon>Viridiplantae</taxon>
        <taxon>Streptophyta</taxon>
        <taxon>Embryophyta</taxon>
        <taxon>Tracheophyta</taxon>
        <taxon>Spermatophyta</taxon>
        <taxon>Magnoliopsida</taxon>
        <taxon>eudicotyledons</taxon>
        <taxon>Gunneridae</taxon>
        <taxon>Pentapetalae</taxon>
        <taxon>rosids</taxon>
        <taxon>fabids</taxon>
        <taxon>Fabales</taxon>
        <taxon>Fabaceae</taxon>
        <taxon>Papilionoideae</taxon>
        <taxon>50 kb inversion clade</taxon>
        <taxon>NPAAA clade</taxon>
        <taxon>indigoferoid/millettioid clade</taxon>
        <taxon>Phaseoleae</taxon>
        <taxon>Vigna</taxon>
    </lineage>
</organism>
<keyword evidence="1" id="KW-0812">Transmembrane</keyword>
<dbReference type="PANTHER" id="PTHR31284:SF22">
    <property type="entry name" value="ACID PHOSPHATASE"/>
    <property type="match status" value="1"/>
</dbReference>
<dbReference type="InterPro" id="IPR005519">
    <property type="entry name" value="Acid_phosphat_B-like"/>
</dbReference>
<reference evidence="2 3" key="1">
    <citation type="submission" date="2019-04" db="EMBL/GenBank/DDBJ databases">
        <title>An improved genome assembly and genetic linkage map for asparagus bean, Vigna unguiculata ssp. sesquipedialis.</title>
        <authorList>
            <person name="Xia Q."/>
            <person name="Zhang R."/>
            <person name="Dong Y."/>
        </authorList>
    </citation>
    <scope>NUCLEOTIDE SEQUENCE [LARGE SCALE GENOMIC DNA]</scope>
    <source>
        <tissue evidence="2">Leaf</tissue>
    </source>
</reference>
<dbReference type="Proteomes" id="UP000501690">
    <property type="component" value="Linkage Group LG7"/>
</dbReference>
<dbReference type="OrthoDB" id="1900337at2759"/>
<feature type="transmembrane region" description="Helical" evidence="1">
    <location>
        <begin position="33"/>
        <end position="66"/>
    </location>
</feature>
<keyword evidence="1" id="KW-1133">Transmembrane helix</keyword>
<dbReference type="Gramene" id="Vigun08g156100.2.v1.2">
    <property type="protein sequence ID" value="Vigun08g156100.2.v1.2"/>
    <property type="gene ID" value="Vigun08g156100.v1.2"/>
</dbReference>
<dbReference type="Gramene" id="Vigun08g156100.1.v1.2">
    <property type="protein sequence ID" value="Vigun08g156100.1.v1.2"/>
    <property type="gene ID" value="Vigun08g156100.v1.2"/>
</dbReference>
<proteinExistence type="predicted"/>
<protein>
    <submittedName>
        <fullName evidence="2">Acid phosphatase</fullName>
    </submittedName>
</protein>
<dbReference type="Gene3D" id="3.40.50.1000">
    <property type="entry name" value="HAD superfamily/HAD-like"/>
    <property type="match status" value="1"/>
</dbReference>
<dbReference type="EMBL" id="CP039351">
    <property type="protein sequence ID" value="QCE01300.1"/>
    <property type="molecule type" value="Genomic_DNA"/>
</dbReference>
<evidence type="ECO:0000313" key="2">
    <source>
        <dbReference type="EMBL" id="QCE01300.1"/>
    </source>
</evidence>
<dbReference type="InterPro" id="IPR023214">
    <property type="entry name" value="HAD_sf"/>
</dbReference>
<dbReference type="PANTHER" id="PTHR31284">
    <property type="entry name" value="ACID PHOSPHATASE-LIKE PROTEIN"/>
    <property type="match status" value="1"/>
</dbReference>
<accession>A0A4D6MIF5</accession>
<evidence type="ECO:0000256" key="1">
    <source>
        <dbReference type="SAM" id="Phobius"/>
    </source>
</evidence>
<evidence type="ECO:0000313" key="3">
    <source>
        <dbReference type="Proteomes" id="UP000501690"/>
    </source>
</evidence>
<name>A0A4D6MIF5_VIGUN</name>
<dbReference type="AlphaFoldDB" id="A0A4D6MIF5"/>
<dbReference type="Pfam" id="PF03767">
    <property type="entry name" value="Acid_phosphat_B"/>
    <property type="match status" value="1"/>
</dbReference>
<dbReference type="Gramene" id="Vigun08g156100.3.v1.2">
    <property type="protein sequence ID" value="Vigun08g156100.3.v1.2"/>
    <property type="gene ID" value="Vigun08g156100.v1.2"/>
</dbReference>
<keyword evidence="1" id="KW-0472">Membrane</keyword>
<sequence length="296" mass="33285">MSAYGHQMEQMYSAHTLSGGSELRRSSFVLESGFYITSIVATILVSALAAAGLLLITLLVSLAMMLQSCQSSHAGITELRNINDEYNYCKVYSLHAKLNNLEEHNFPSLCKDLAIRYIKGGQYARDLDSTKSVMEDYFNSVQPSDDDLDVVLIDIDGIVSPNLHSSTLLQSNDNCIIEAKNLKRMFVLRLYMKLQAGGWSIILLSREHGEHQNVTINHLLSAGFRGWSSLMMRDDADSSKGNEFFSRQRNVIETKGFRIKSVISTEMDALIVGDRGIRVFLLPDPIFDKFELQRRT</sequence>
<gene>
    <name evidence="2" type="ORF">DEO72_LG7g2596</name>
</gene>
<keyword evidence="3" id="KW-1185">Reference proteome</keyword>